<dbReference type="InterPro" id="IPR001295">
    <property type="entry name" value="Dihydroorotate_DH_CS"/>
</dbReference>
<dbReference type="PROSITE" id="PS00912">
    <property type="entry name" value="DHODEHASE_2"/>
    <property type="match status" value="1"/>
</dbReference>
<evidence type="ECO:0000256" key="7">
    <source>
        <dbReference type="ARBA" id="ARBA00018366"/>
    </source>
</evidence>
<dbReference type="GO" id="GO:0106430">
    <property type="term" value="F:dihydroorotate dehydrogenase (quinone) activity"/>
    <property type="evidence" value="ECO:0007669"/>
    <property type="project" value="UniProtKB-EC"/>
</dbReference>
<evidence type="ECO:0000256" key="10">
    <source>
        <dbReference type="ARBA" id="ARBA00022975"/>
    </source>
</evidence>
<proteinExistence type="inferred from homology"/>
<evidence type="ECO:0000256" key="13">
    <source>
        <dbReference type="ARBA" id="ARBA00048639"/>
    </source>
</evidence>
<dbReference type="CDD" id="cd04738">
    <property type="entry name" value="DHOD_2_like"/>
    <property type="match status" value="1"/>
</dbReference>
<comment type="function">
    <text evidence="2">Catalyzes the conversion of dihydroorotate to orotate with quinone as electron acceptor.</text>
</comment>
<keyword evidence="9" id="KW-0288">FMN</keyword>
<comment type="cofactor">
    <cofactor evidence="1">
        <name>FMN</name>
        <dbReference type="ChEBI" id="CHEBI:58210"/>
    </cofactor>
</comment>
<comment type="catalytic activity">
    <reaction evidence="13">
        <text>(S)-dihydroorotate + a quinone = orotate + a quinol</text>
        <dbReference type="Rhea" id="RHEA:30187"/>
        <dbReference type="ChEBI" id="CHEBI:24646"/>
        <dbReference type="ChEBI" id="CHEBI:30839"/>
        <dbReference type="ChEBI" id="CHEBI:30864"/>
        <dbReference type="ChEBI" id="CHEBI:132124"/>
        <dbReference type="EC" id="1.3.5.2"/>
    </reaction>
</comment>
<organism evidence="16 17">
    <name type="scientific">Muricoccus nepalensis</name>
    <dbReference type="NCBI Taxonomy" id="1854500"/>
    <lineage>
        <taxon>Bacteria</taxon>
        <taxon>Pseudomonadati</taxon>
        <taxon>Pseudomonadota</taxon>
        <taxon>Alphaproteobacteria</taxon>
        <taxon>Acetobacterales</taxon>
        <taxon>Roseomonadaceae</taxon>
        <taxon>Muricoccus</taxon>
    </lineage>
</organism>
<dbReference type="NCBIfam" id="NF003645">
    <property type="entry name" value="PRK05286.1-2"/>
    <property type="match status" value="1"/>
</dbReference>
<dbReference type="Proteomes" id="UP000317078">
    <property type="component" value="Unassembled WGS sequence"/>
</dbReference>
<evidence type="ECO:0000256" key="12">
    <source>
        <dbReference type="ARBA" id="ARBA00023136"/>
    </source>
</evidence>
<evidence type="ECO:0000313" key="17">
    <source>
        <dbReference type="Proteomes" id="UP000317078"/>
    </source>
</evidence>
<evidence type="ECO:0000256" key="6">
    <source>
        <dbReference type="ARBA" id="ARBA00012791"/>
    </source>
</evidence>
<evidence type="ECO:0000256" key="14">
    <source>
        <dbReference type="NCBIfam" id="TIGR01036"/>
    </source>
</evidence>
<evidence type="ECO:0000259" key="15">
    <source>
        <dbReference type="Pfam" id="PF01180"/>
    </source>
</evidence>
<dbReference type="NCBIfam" id="TIGR01036">
    <property type="entry name" value="pyrD_sub2"/>
    <property type="match status" value="1"/>
</dbReference>
<sequence length="352" mass="37302">MRPALASALMPLVRGLDPEGAHELSLRALNWGLAGRDRSPDDPLLATRALGLDFRNPLGLAAGFDKNAVAVLPLMRLGFGFMEAGTATPRPQEGNPRPRVFRLEEDRAVINRLGFNNAGLETYAANLAALPRPLPAVLGANVGINKDSTTPESDYPALYRRVAPLADYVTVNVSSPNTPGLRDLQGEARLAAILDAVLAARAGQPHRPPVLVKIAPDLSEAAVEAIVGTCADREVAGLIVSNTTITRPDTLRSEQRREAGGLSGRPLFATSTELLRRVHRLSRGRLTLIGAGGVESGETAYAKIKAGASLVQTYAGFAYAGPAMIPRLKRDLAALLRRDGVRRLADAVGAEA</sequence>
<dbReference type="EMBL" id="RCZP01000002">
    <property type="protein sequence ID" value="TPG60569.1"/>
    <property type="molecule type" value="Genomic_DNA"/>
</dbReference>
<dbReference type="UniPathway" id="UPA00070">
    <property type="reaction ID" value="UER00946"/>
</dbReference>
<dbReference type="InterPro" id="IPR005720">
    <property type="entry name" value="Dihydroorotate_DH_cat"/>
</dbReference>
<keyword evidence="8" id="KW-0285">Flavoprotein</keyword>
<comment type="caution">
    <text evidence="16">The sequence shown here is derived from an EMBL/GenBank/DDBJ whole genome shotgun (WGS) entry which is preliminary data.</text>
</comment>
<dbReference type="InterPro" id="IPR013785">
    <property type="entry name" value="Aldolase_TIM"/>
</dbReference>
<dbReference type="EC" id="1.3.5.2" evidence="6 14"/>
<evidence type="ECO:0000256" key="5">
    <source>
        <dbReference type="ARBA" id="ARBA00005359"/>
    </source>
</evidence>
<dbReference type="GO" id="GO:0006207">
    <property type="term" value="P:'de novo' pyrimidine nucleobase biosynthetic process"/>
    <property type="evidence" value="ECO:0007669"/>
    <property type="project" value="UniProtKB-UniRule"/>
</dbReference>
<dbReference type="PANTHER" id="PTHR48109">
    <property type="entry name" value="DIHYDROOROTATE DEHYDROGENASE (QUINONE), MITOCHONDRIAL-RELATED"/>
    <property type="match status" value="1"/>
</dbReference>
<dbReference type="GO" id="GO:0016020">
    <property type="term" value="C:membrane"/>
    <property type="evidence" value="ECO:0007669"/>
    <property type="project" value="UniProtKB-SubCell"/>
</dbReference>
<dbReference type="PROSITE" id="PS00911">
    <property type="entry name" value="DHODEHASE_1"/>
    <property type="match status" value="1"/>
</dbReference>
<comment type="subcellular location">
    <subcellularLocation>
        <location evidence="3">Membrane</location>
    </subcellularLocation>
</comment>
<protein>
    <recommendedName>
        <fullName evidence="7 14">Dihydroorotate dehydrogenase (quinone)</fullName>
        <ecNumber evidence="6 14">1.3.5.2</ecNumber>
    </recommendedName>
</protein>
<dbReference type="NCBIfam" id="NF003652">
    <property type="entry name" value="PRK05286.2-5"/>
    <property type="match status" value="1"/>
</dbReference>
<dbReference type="OrthoDB" id="9802377at2"/>
<dbReference type="AlphaFoldDB" id="A0A502GEN1"/>
<keyword evidence="10" id="KW-0665">Pyrimidine biosynthesis</keyword>
<reference evidence="16 17" key="1">
    <citation type="journal article" date="2019" name="Environ. Microbiol.">
        <title>Species interactions and distinct microbial communities in high Arctic permafrost affected cryosols are associated with the CH4 and CO2 gas fluxes.</title>
        <authorList>
            <person name="Altshuler I."/>
            <person name="Hamel J."/>
            <person name="Turney S."/>
            <person name="Magnuson E."/>
            <person name="Levesque R."/>
            <person name="Greer C."/>
            <person name="Whyte L.G."/>
        </authorList>
    </citation>
    <scope>NUCLEOTIDE SEQUENCE [LARGE SCALE GENOMIC DNA]</scope>
    <source>
        <strain evidence="16 17">S9.3B</strain>
    </source>
</reference>
<evidence type="ECO:0000313" key="16">
    <source>
        <dbReference type="EMBL" id="TPG60569.1"/>
    </source>
</evidence>
<evidence type="ECO:0000256" key="9">
    <source>
        <dbReference type="ARBA" id="ARBA00022643"/>
    </source>
</evidence>
<dbReference type="Pfam" id="PF01180">
    <property type="entry name" value="DHO_dh"/>
    <property type="match status" value="1"/>
</dbReference>
<keyword evidence="17" id="KW-1185">Reference proteome</keyword>
<keyword evidence="11 16" id="KW-0560">Oxidoreductase</keyword>
<dbReference type="PANTHER" id="PTHR48109:SF4">
    <property type="entry name" value="DIHYDROOROTATE DEHYDROGENASE (QUINONE), MITOCHONDRIAL"/>
    <property type="match status" value="1"/>
</dbReference>
<evidence type="ECO:0000256" key="3">
    <source>
        <dbReference type="ARBA" id="ARBA00004370"/>
    </source>
</evidence>
<dbReference type="PIRSF" id="PIRSF000164">
    <property type="entry name" value="DHO_oxidase"/>
    <property type="match status" value="1"/>
</dbReference>
<accession>A0A502GEN1</accession>
<dbReference type="InterPro" id="IPR005719">
    <property type="entry name" value="Dihydroorotate_DH_2"/>
</dbReference>
<dbReference type="SUPFAM" id="SSF51395">
    <property type="entry name" value="FMN-linked oxidoreductases"/>
    <property type="match status" value="1"/>
</dbReference>
<name>A0A502GEN1_9PROT</name>
<evidence type="ECO:0000256" key="1">
    <source>
        <dbReference type="ARBA" id="ARBA00001917"/>
    </source>
</evidence>
<feature type="domain" description="Dihydroorotate dehydrogenase catalytic" evidence="15">
    <location>
        <begin position="45"/>
        <end position="336"/>
    </location>
</feature>
<comment type="similarity">
    <text evidence="5">Belongs to the dihydroorotate dehydrogenase family. Type 2 subfamily.</text>
</comment>
<gene>
    <name evidence="16" type="ORF">EAH89_04210</name>
</gene>
<dbReference type="InterPro" id="IPR050074">
    <property type="entry name" value="DHO_dehydrogenase"/>
</dbReference>
<dbReference type="InterPro" id="IPR012135">
    <property type="entry name" value="Dihydroorotate_DH_1_2"/>
</dbReference>
<dbReference type="Gene3D" id="3.20.20.70">
    <property type="entry name" value="Aldolase class I"/>
    <property type="match status" value="1"/>
</dbReference>
<keyword evidence="12" id="KW-0472">Membrane</keyword>
<evidence type="ECO:0000256" key="4">
    <source>
        <dbReference type="ARBA" id="ARBA00005161"/>
    </source>
</evidence>
<evidence type="ECO:0000256" key="11">
    <source>
        <dbReference type="ARBA" id="ARBA00023002"/>
    </source>
</evidence>
<dbReference type="GO" id="GO:0005737">
    <property type="term" value="C:cytoplasm"/>
    <property type="evidence" value="ECO:0007669"/>
    <property type="project" value="InterPro"/>
</dbReference>
<dbReference type="RefSeq" id="WP_140881498.1">
    <property type="nucleotide sequence ID" value="NZ_RCZP01000002.1"/>
</dbReference>
<dbReference type="GO" id="GO:0044205">
    <property type="term" value="P:'de novo' UMP biosynthetic process"/>
    <property type="evidence" value="ECO:0007669"/>
    <property type="project" value="UniProtKB-UniPathway"/>
</dbReference>
<evidence type="ECO:0000256" key="8">
    <source>
        <dbReference type="ARBA" id="ARBA00022630"/>
    </source>
</evidence>
<comment type="pathway">
    <text evidence="4">Pyrimidine metabolism; UMP biosynthesis via de novo pathway; orotate from (S)-dihydroorotate (quinone route): step 1/1.</text>
</comment>
<evidence type="ECO:0000256" key="2">
    <source>
        <dbReference type="ARBA" id="ARBA00003125"/>
    </source>
</evidence>